<evidence type="ECO:0000313" key="1">
    <source>
        <dbReference type="EMBL" id="JAA79711.1"/>
    </source>
</evidence>
<feature type="non-terminal residue" evidence="1">
    <location>
        <position position="82"/>
    </location>
</feature>
<protein>
    <submittedName>
        <fullName evidence="1">Uncharacterized protein</fullName>
    </submittedName>
</protein>
<name>S4NLU7_9NEOP</name>
<reference evidence="1" key="2">
    <citation type="submission" date="2013-05" db="EMBL/GenBank/DDBJ databases">
        <authorList>
            <person name="Carter J.-M."/>
            <person name="Baker S.C."/>
            <person name="Pink R."/>
            <person name="Carter D.R.F."/>
            <person name="Collins A."/>
            <person name="Tomlin J."/>
            <person name="Gibbs M."/>
            <person name="Breuker C.J."/>
        </authorList>
    </citation>
    <scope>NUCLEOTIDE SEQUENCE</scope>
    <source>
        <tissue evidence="1">Ovary</tissue>
    </source>
</reference>
<dbReference type="AlphaFoldDB" id="S4NLU7"/>
<proteinExistence type="predicted"/>
<reference evidence="1" key="1">
    <citation type="journal article" date="2013" name="BMC Genomics">
        <title>Unscrambling butterfly oogenesis.</title>
        <authorList>
            <person name="Carter J.M."/>
            <person name="Baker S.C."/>
            <person name="Pink R."/>
            <person name="Carter D.R."/>
            <person name="Collins A."/>
            <person name="Tomlin J."/>
            <person name="Gibbs M."/>
            <person name="Breuker C.J."/>
        </authorList>
    </citation>
    <scope>NUCLEOTIDE SEQUENCE</scope>
    <source>
        <tissue evidence="1">Ovary</tissue>
    </source>
</reference>
<dbReference type="EMBL" id="GAIX01012849">
    <property type="protein sequence ID" value="JAA79711.1"/>
    <property type="molecule type" value="Transcribed_RNA"/>
</dbReference>
<organism evidence="1">
    <name type="scientific">Pararge aegeria</name>
    <name type="common">speckled wood butterfly</name>
    <dbReference type="NCBI Taxonomy" id="116150"/>
    <lineage>
        <taxon>Eukaryota</taxon>
        <taxon>Metazoa</taxon>
        <taxon>Ecdysozoa</taxon>
        <taxon>Arthropoda</taxon>
        <taxon>Hexapoda</taxon>
        <taxon>Insecta</taxon>
        <taxon>Pterygota</taxon>
        <taxon>Neoptera</taxon>
        <taxon>Endopterygota</taxon>
        <taxon>Lepidoptera</taxon>
        <taxon>Glossata</taxon>
        <taxon>Ditrysia</taxon>
        <taxon>Papilionoidea</taxon>
        <taxon>Nymphalidae</taxon>
        <taxon>Satyrinae</taxon>
        <taxon>Satyrini</taxon>
        <taxon>Parargina</taxon>
        <taxon>Pararge</taxon>
    </lineage>
</organism>
<sequence>NYKEGAQNVESDEIPENLNKLQKGDAIVNSESNPVACNKSYTHVEVVNKTIESNILEHKKKHSVIKEGKSKAFDCCKESYMN</sequence>
<feature type="non-terminal residue" evidence="1">
    <location>
        <position position="1"/>
    </location>
</feature>
<accession>S4NLU7</accession>